<evidence type="ECO:0000256" key="13">
    <source>
        <dbReference type="ARBA" id="ARBA00023125"/>
    </source>
</evidence>
<protein>
    <recommendedName>
        <fullName evidence="17">DNA polymerase IV</fullName>
        <shortName evidence="17">Pol IV</shortName>
        <ecNumber evidence="17">2.7.7.7</ecNumber>
    </recommendedName>
</protein>
<dbReference type="InterPro" id="IPR022880">
    <property type="entry name" value="DNApol_IV"/>
</dbReference>
<evidence type="ECO:0000256" key="15">
    <source>
        <dbReference type="ARBA" id="ARBA00025589"/>
    </source>
</evidence>
<keyword evidence="8 17" id="KW-0235">DNA replication</keyword>
<dbReference type="PROSITE" id="PS50173">
    <property type="entry name" value="UMUC"/>
    <property type="match status" value="1"/>
</dbReference>
<evidence type="ECO:0000313" key="19">
    <source>
        <dbReference type="EMBL" id="TCT12725.1"/>
    </source>
</evidence>
<feature type="site" description="Substrate discrimination" evidence="17">
    <location>
        <position position="31"/>
    </location>
</feature>
<evidence type="ECO:0000256" key="12">
    <source>
        <dbReference type="ARBA" id="ARBA00022932"/>
    </source>
</evidence>
<dbReference type="SUPFAM" id="SSF56672">
    <property type="entry name" value="DNA/RNA polymerases"/>
    <property type="match status" value="1"/>
</dbReference>
<keyword evidence="7 17" id="KW-0548">Nucleotidyltransferase</keyword>
<evidence type="ECO:0000256" key="16">
    <source>
        <dbReference type="ARBA" id="ARBA00049244"/>
    </source>
</evidence>
<keyword evidence="20" id="KW-1185">Reference proteome</keyword>
<feature type="active site" evidence="17">
    <location>
        <position position="120"/>
    </location>
</feature>
<dbReference type="GO" id="GO:0003887">
    <property type="term" value="F:DNA-directed DNA polymerase activity"/>
    <property type="evidence" value="ECO:0007669"/>
    <property type="project" value="UniProtKB-UniRule"/>
</dbReference>
<organism evidence="19 20">
    <name type="scientific">Tepidamorphus gemmatus</name>
    <dbReference type="NCBI Taxonomy" id="747076"/>
    <lineage>
        <taxon>Bacteria</taxon>
        <taxon>Pseudomonadati</taxon>
        <taxon>Pseudomonadota</taxon>
        <taxon>Alphaproteobacteria</taxon>
        <taxon>Hyphomicrobiales</taxon>
        <taxon>Tepidamorphaceae</taxon>
        <taxon>Tepidamorphus</taxon>
    </lineage>
</organism>
<dbReference type="GO" id="GO:0003684">
    <property type="term" value="F:damaged DNA binding"/>
    <property type="evidence" value="ECO:0007669"/>
    <property type="project" value="InterPro"/>
</dbReference>
<feature type="binding site" evidence="17">
    <location>
        <position position="119"/>
    </location>
    <ligand>
        <name>Mg(2+)</name>
        <dbReference type="ChEBI" id="CHEBI:18420"/>
    </ligand>
</feature>
<dbReference type="HAMAP" id="MF_01113">
    <property type="entry name" value="DNApol_IV"/>
    <property type="match status" value="1"/>
</dbReference>
<dbReference type="Gene3D" id="3.30.70.270">
    <property type="match status" value="1"/>
</dbReference>
<dbReference type="Pfam" id="PF00817">
    <property type="entry name" value="IMS"/>
    <property type="match status" value="1"/>
</dbReference>
<dbReference type="Gene3D" id="3.40.1170.60">
    <property type="match status" value="1"/>
</dbReference>
<dbReference type="InterPro" id="IPR001126">
    <property type="entry name" value="UmuC"/>
</dbReference>
<dbReference type="GO" id="GO:0000287">
    <property type="term" value="F:magnesium ion binding"/>
    <property type="evidence" value="ECO:0007669"/>
    <property type="project" value="UniProtKB-UniRule"/>
</dbReference>
<dbReference type="GO" id="GO:0009432">
    <property type="term" value="P:SOS response"/>
    <property type="evidence" value="ECO:0007669"/>
    <property type="project" value="TreeGrafter"/>
</dbReference>
<proteinExistence type="inferred from homology"/>
<keyword evidence="12 17" id="KW-0239">DNA-directed DNA polymerase</keyword>
<evidence type="ECO:0000256" key="2">
    <source>
        <dbReference type="ARBA" id="ARBA00010945"/>
    </source>
</evidence>
<gene>
    <name evidence="17" type="primary">dinB</name>
    <name evidence="19" type="ORF">EDC22_102411</name>
</gene>
<dbReference type="NCBIfam" id="NF002751">
    <property type="entry name" value="PRK02794.1"/>
    <property type="match status" value="1"/>
</dbReference>
<evidence type="ECO:0000256" key="6">
    <source>
        <dbReference type="ARBA" id="ARBA00022679"/>
    </source>
</evidence>
<evidence type="ECO:0000256" key="7">
    <source>
        <dbReference type="ARBA" id="ARBA00022695"/>
    </source>
</evidence>
<dbReference type="SUPFAM" id="SSF100879">
    <property type="entry name" value="Lesion bypass DNA polymerase (Y-family), little finger domain"/>
    <property type="match status" value="1"/>
</dbReference>
<keyword evidence="4 17" id="KW-0515">Mutator protein</keyword>
<evidence type="ECO:0000256" key="3">
    <source>
        <dbReference type="ARBA" id="ARBA00011245"/>
    </source>
</evidence>
<evidence type="ECO:0000256" key="5">
    <source>
        <dbReference type="ARBA" id="ARBA00022490"/>
    </source>
</evidence>
<comment type="subcellular location">
    <subcellularLocation>
        <location evidence="1 17">Cytoplasm</location>
    </subcellularLocation>
</comment>
<dbReference type="GO" id="GO:0006261">
    <property type="term" value="P:DNA-templated DNA replication"/>
    <property type="evidence" value="ECO:0007669"/>
    <property type="project" value="UniProtKB-UniRule"/>
</dbReference>
<dbReference type="PANTHER" id="PTHR11076:SF33">
    <property type="entry name" value="DNA POLYMERASE KAPPA"/>
    <property type="match status" value="1"/>
</dbReference>
<dbReference type="GO" id="GO:0005829">
    <property type="term" value="C:cytosol"/>
    <property type="evidence" value="ECO:0007669"/>
    <property type="project" value="TreeGrafter"/>
</dbReference>
<dbReference type="PANTHER" id="PTHR11076">
    <property type="entry name" value="DNA REPAIR POLYMERASE UMUC / TRANSFERASE FAMILY MEMBER"/>
    <property type="match status" value="1"/>
</dbReference>
<dbReference type="Proteomes" id="UP000295678">
    <property type="component" value="Unassembled WGS sequence"/>
</dbReference>
<comment type="caution">
    <text evidence="19">The sequence shown here is derived from an EMBL/GenBank/DDBJ whole genome shotgun (WGS) entry which is preliminary data.</text>
</comment>
<dbReference type="Gene3D" id="1.10.150.20">
    <property type="entry name" value="5' to 3' exonuclease, C-terminal subdomain"/>
    <property type="match status" value="1"/>
</dbReference>
<accession>A0A4R3MG56</accession>
<sequence>MRCPGCLGPRIVRHAELDSLTIAHVDCDAFYAAIEKRDDPSLKDRPVIVGGGRRGVVSTACYIARITGVRSAMPMFKALKLCPDAVVIRPDMQKYVAVGRQVRAMMLELTPLVEPVSIDEAFLDLSGTQRIHRASPALTLARFAQMVEREIGISVSVGLSYNKFLAKVASDLDKPRGFSVIGRAETLQFLADRPVGLIFGIGTSMQRRLARDGIRTIGDLQRRAPADLVRAYGNQGIRLARLARGEDDRSVSPERKTKSVSSETTFEHDLSELEELTRILWRLTESVSRRLKKAGLTGRTVTVKLKTADFRTITRSHTLDRPTQLADRIFDAGRRLLARVADGTRFRLLGIGVSDFAEPDDAGFADLIDPRPARREAAERAVDRIREKFGDAAVERGLVFSGTARRKRPPR</sequence>
<dbReference type="EMBL" id="SMAK01000002">
    <property type="protein sequence ID" value="TCT12725.1"/>
    <property type="molecule type" value="Genomic_DNA"/>
</dbReference>
<feature type="binding site" evidence="17">
    <location>
        <position position="26"/>
    </location>
    <ligand>
        <name>Mg(2+)</name>
        <dbReference type="ChEBI" id="CHEBI:18420"/>
    </ligand>
</feature>
<keyword evidence="13 17" id="KW-0238">DNA-binding</keyword>
<comment type="similarity">
    <text evidence="2 17">Belongs to the DNA polymerase type-Y family.</text>
</comment>
<evidence type="ECO:0000313" key="20">
    <source>
        <dbReference type="Proteomes" id="UP000295678"/>
    </source>
</evidence>
<evidence type="ECO:0000256" key="10">
    <source>
        <dbReference type="ARBA" id="ARBA00022763"/>
    </source>
</evidence>
<dbReference type="GO" id="GO:0006281">
    <property type="term" value="P:DNA repair"/>
    <property type="evidence" value="ECO:0007669"/>
    <property type="project" value="UniProtKB-UniRule"/>
</dbReference>
<dbReference type="AlphaFoldDB" id="A0A4R3MG56"/>
<feature type="domain" description="UmuC" evidence="18">
    <location>
        <begin position="22"/>
        <end position="202"/>
    </location>
</feature>
<evidence type="ECO:0000256" key="4">
    <source>
        <dbReference type="ARBA" id="ARBA00022457"/>
    </source>
</evidence>
<dbReference type="Gene3D" id="3.30.1490.100">
    <property type="entry name" value="DNA polymerase, Y-family, little finger domain"/>
    <property type="match status" value="1"/>
</dbReference>
<evidence type="ECO:0000256" key="11">
    <source>
        <dbReference type="ARBA" id="ARBA00022842"/>
    </source>
</evidence>
<keyword evidence="10 17" id="KW-0227">DNA damage</keyword>
<dbReference type="InterPro" id="IPR043502">
    <property type="entry name" value="DNA/RNA_pol_sf"/>
</dbReference>
<dbReference type="InterPro" id="IPR050116">
    <property type="entry name" value="DNA_polymerase-Y"/>
</dbReference>
<dbReference type="NCBIfam" id="NF002677">
    <property type="entry name" value="PRK02406.1"/>
    <property type="match status" value="1"/>
</dbReference>
<keyword evidence="5 17" id="KW-0963">Cytoplasm</keyword>
<evidence type="ECO:0000256" key="1">
    <source>
        <dbReference type="ARBA" id="ARBA00004496"/>
    </source>
</evidence>
<dbReference type="EC" id="2.7.7.7" evidence="17"/>
<dbReference type="InterPro" id="IPR043128">
    <property type="entry name" value="Rev_trsase/Diguanyl_cyclase"/>
</dbReference>
<name>A0A4R3MG56_9HYPH</name>
<dbReference type="CDD" id="cd03586">
    <property type="entry name" value="PolY_Pol_IV_kappa"/>
    <property type="match status" value="1"/>
</dbReference>
<reference evidence="19 20" key="1">
    <citation type="submission" date="2019-03" db="EMBL/GenBank/DDBJ databases">
        <title>Genomic Encyclopedia of Type Strains, Phase IV (KMG-IV): sequencing the most valuable type-strain genomes for metagenomic binning, comparative biology and taxonomic classification.</title>
        <authorList>
            <person name="Goeker M."/>
        </authorList>
    </citation>
    <scope>NUCLEOTIDE SEQUENCE [LARGE SCALE GENOMIC DNA]</scope>
    <source>
        <strain evidence="19 20">DSM 19345</strain>
    </source>
</reference>
<evidence type="ECO:0000256" key="8">
    <source>
        <dbReference type="ARBA" id="ARBA00022705"/>
    </source>
</evidence>
<keyword evidence="11 17" id="KW-0460">Magnesium</keyword>
<keyword evidence="6 17" id="KW-0808">Transferase</keyword>
<comment type="cofactor">
    <cofactor evidence="17">
        <name>Mg(2+)</name>
        <dbReference type="ChEBI" id="CHEBI:18420"/>
    </cofactor>
    <text evidence="17">Binds 2 magnesium ions per subunit.</text>
</comment>
<dbReference type="FunFam" id="3.40.1170.60:FF:000001">
    <property type="entry name" value="DNA polymerase IV"/>
    <property type="match status" value="1"/>
</dbReference>
<dbReference type="FunFam" id="3.30.1490.100:FF:000004">
    <property type="entry name" value="DNA polymerase IV"/>
    <property type="match status" value="1"/>
</dbReference>
<dbReference type="GO" id="GO:0042276">
    <property type="term" value="P:error-prone translesion synthesis"/>
    <property type="evidence" value="ECO:0007669"/>
    <property type="project" value="TreeGrafter"/>
</dbReference>
<keyword evidence="14 17" id="KW-0234">DNA repair</keyword>
<evidence type="ECO:0000256" key="9">
    <source>
        <dbReference type="ARBA" id="ARBA00022723"/>
    </source>
</evidence>
<evidence type="ECO:0000256" key="14">
    <source>
        <dbReference type="ARBA" id="ARBA00023204"/>
    </source>
</evidence>
<dbReference type="InterPro" id="IPR017961">
    <property type="entry name" value="DNA_pol_Y-fam_little_finger"/>
</dbReference>
<evidence type="ECO:0000256" key="17">
    <source>
        <dbReference type="HAMAP-Rule" id="MF_01113"/>
    </source>
</evidence>
<comment type="catalytic activity">
    <reaction evidence="16 17">
        <text>DNA(n) + a 2'-deoxyribonucleoside 5'-triphosphate = DNA(n+1) + diphosphate</text>
        <dbReference type="Rhea" id="RHEA:22508"/>
        <dbReference type="Rhea" id="RHEA-COMP:17339"/>
        <dbReference type="Rhea" id="RHEA-COMP:17340"/>
        <dbReference type="ChEBI" id="CHEBI:33019"/>
        <dbReference type="ChEBI" id="CHEBI:61560"/>
        <dbReference type="ChEBI" id="CHEBI:173112"/>
        <dbReference type="EC" id="2.7.7.7"/>
    </reaction>
</comment>
<evidence type="ECO:0000259" key="18">
    <source>
        <dbReference type="PROSITE" id="PS50173"/>
    </source>
</evidence>
<dbReference type="InterPro" id="IPR036775">
    <property type="entry name" value="DNA_pol_Y-fam_lit_finger_sf"/>
</dbReference>
<dbReference type="Pfam" id="PF11799">
    <property type="entry name" value="IMS_C"/>
    <property type="match status" value="1"/>
</dbReference>
<comment type="function">
    <text evidence="15 17">Poorly processive, error-prone DNA polymerase involved in untargeted mutagenesis. Copies undamaged DNA at stalled replication forks, which arise in vivo from mismatched or misaligned primer ends. These misaligned primers can be extended by PolIV. Exhibits no 3'-5' exonuclease (proofreading) activity. May be involved in translesional synthesis, in conjunction with the beta clamp from PolIII.</text>
</comment>
<keyword evidence="9 17" id="KW-0479">Metal-binding</keyword>
<comment type="subunit">
    <text evidence="3 17">Monomer.</text>
</comment>